<feature type="domain" description="ABC transporter" evidence="5">
    <location>
        <begin position="31"/>
        <end position="262"/>
    </location>
</feature>
<dbReference type="OrthoDB" id="9801958at2"/>
<dbReference type="HOGENOM" id="CLU_000604_1_22_9"/>
<dbReference type="EMBL" id="CP002028">
    <property type="protein sequence ID" value="ADG81475.1"/>
    <property type="molecule type" value="Genomic_DNA"/>
</dbReference>
<dbReference type="PROSITE" id="PS00211">
    <property type="entry name" value="ABC_TRANSPORTER_1"/>
    <property type="match status" value="1"/>
</dbReference>
<dbReference type="InterPro" id="IPR027417">
    <property type="entry name" value="P-loop_NTPase"/>
</dbReference>
<dbReference type="PANTHER" id="PTHR42788">
    <property type="entry name" value="TAURINE IMPORT ATP-BINDING PROTEIN-RELATED"/>
    <property type="match status" value="1"/>
</dbReference>
<dbReference type="Gene3D" id="3.40.50.300">
    <property type="entry name" value="P-loop containing nucleotide triphosphate hydrolases"/>
    <property type="match status" value="1"/>
</dbReference>
<dbReference type="GO" id="GO:0015418">
    <property type="term" value="F:ABC-type quaternary ammonium compound transporting activity"/>
    <property type="evidence" value="ECO:0007669"/>
    <property type="project" value="UniProtKB-EC"/>
</dbReference>
<keyword evidence="3" id="KW-0067">ATP-binding</keyword>
<dbReference type="InterPro" id="IPR050166">
    <property type="entry name" value="ABC_transporter_ATP-bind"/>
</dbReference>
<evidence type="ECO:0000259" key="5">
    <source>
        <dbReference type="PROSITE" id="PS50893"/>
    </source>
</evidence>
<dbReference type="GO" id="GO:0016887">
    <property type="term" value="F:ATP hydrolysis activity"/>
    <property type="evidence" value="ECO:0007669"/>
    <property type="project" value="InterPro"/>
</dbReference>
<evidence type="ECO:0000313" key="6">
    <source>
        <dbReference type="EMBL" id="ADG81475.1"/>
    </source>
</evidence>
<dbReference type="KEGG" id="tjr:TherJR_0602"/>
<dbReference type="PROSITE" id="PS50893">
    <property type="entry name" value="ABC_TRANSPORTER_2"/>
    <property type="match status" value="1"/>
</dbReference>
<evidence type="ECO:0000313" key="7">
    <source>
        <dbReference type="Proteomes" id="UP000002377"/>
    </source>
</evidence>
<dbReference type="InterPro" id="IPR003593">
    <property type="entry name" value="AAA+_ATPase"/>
</dbReference>
<protein>
    <recommendedName>
        <fullName evidence="4">ABC-type quaternary amine transporter</fullName>
        <ecNumber evidence="4">7.6.2.9</ecNumber>
    </recommendedName>
</protein>
<dbReference type="InterPro" id="IPR003439">
    <property type="entry name" value="ABC_transporter-like_ATP-bd"/>
</dbReference>
<dbReference type="FunFam" id="3.40.50.300:FF:000425">
    <property type="entry name" value="Probable ABC transporter, ATP-binding subunit"/>
    <property type="match status" value="1"/>
</dbReference>
<organism evidence="6 7">
    <name type="scientific">Thermincola potens (strain JR)</name>
    <dbReference type="NCBI Taxonomy" id="635013"/>
    <lineage>
        <taxon>Bacteria</taxon>
        <taxon>Bacillati</taxon>
        <taxon>Bacillota</taxon>
        <taxon>Clostridia</taxon>
        <taxon>Eubacteriales</taxon>
        <taxon>Thermincolaceae</taxon>
        <taxon>Thermincola</taxon>
    </lineage>
</organism>
<gene>
    <name evidence="6" type="ordered locus">TherJR_0602</name>
</gene>
<dbReference type="Pfam" id="PF00005">
    <property type="entry name" value="ABC_tran"/>
    <property type="match status" value="1"/>
</dbReference>
<accession>D5XBS7</accession>
<proteinExistence type="predicted"/>
<dbReference type="SMART" id="SM00382">
    <property type="entry name" value="AAA"/>
    <property type="match status" value="1"/>
</dbReference>
<reference evidence="6 7" key="1">
    <citation type="submission" date="2010-05" db="EMBL/GenBank/DDBJ databases">
        <title>Complete sequence of Thermincola sp. JR.</title>
        <authorList>
            <consortium name="US DOE Joint Genome Institute"/>
            <person name="Lucas S."/>
            <person name="Copeland A."/>
            <person name="Lapidus A."/>
            <person name="Cheng J.-F."/>
            <person name="Bruce D."/>
            <person name="Goodwin L."/>
            <person name="Pitluck S."/>
            <person name="Chertkov O."/>
            <person name="Detter J.C."/>
            <person name="Han C."/>
            <person name="Tapia R."/>
            <person name="Land M."/>
            <person name="Hauser L."/>
            <person name="Kyrpides N."/>
            <person name="Mikhailova N."/>
            <person name="Hazen T.C."/>
            <person name="Woyke T."/>
        </authorList>
    </citation>
    <scope>NUCLEOTIDE SEQUENCE [LARGE SCALE GENOMIC DNA]</scope>
    <source>
        <strain evidence="6 7">JR</strain>
    </source>
</reference>
<dbReference type="EC" id="7.6.2.9" evidence="4"/>
<evidence type="ECO:0000256" key="4">
    <source>
        <dbReference type="ARBA" id="ARBA00066388"/>
    </source>
</evidence>
<dbReference type="PANTHER" id="PTHR42788:SF13">
    <property type="entry name" value="ALIPHATIC SULFONATES IMPORT ATP-BINDING PROTEIN SSUB"/>
    <property type="match status" value="1"/>
</dbReference>
<evidence type="ECO:0000256" key="3">
    <source>
        <dbReference type="ARBA" id="ARBA00022840"/>
    </source>
</evidence>
<dbReference type="STRING" id="635013.TherJR_0602"/>
<dbReference type="GO" id="GO:0005524">
    <property type="term" value="F:ATP binding"/>
    <property type="evidence" value="ECO:0007669"/>
    <property type="project" value="UniProtKB-KW"/>
</dbReference>
<dbReference type="Proteomes" id="UP000002377">
    <property type="component" value="Chromosome"/>
</dbReference>
<dbReference type="InterPro" id="IPR017871">
    <property type="entry name" value="ABC_transporter-like_CS"/>
</dbReference>
<dbReference type="AlphaFoldDB" id="D5XBS7"/>
<dbReference type="CDD" id="cd03293">
    <property type="entry name" value="ABC_NrtD_SsuB_transporters"/>
    <property type="match status" value="1"/>
</dbReference>
<keyword evidence="1" id="KW-0813">Transport</keyword>
<evidence type="ECO:0000256" key="2">
    <source>
        <dbReference type="ARBA" id="ARBA00022741"/>
    </source>
</evidence>
<keyword evidence="7" id="KW-1185">Reference proteome</keyword>
<evidence type="ECO:0000256" key="1">
    <source>
        <dbReference type="ARBA" id="ARBA00022448"/>
    </source>
</evidence>
<sequence length="277" mass="31109">MAMAVKAEEVRDYEVCGPPGMEEETYIPPKIAVREVSKVYTSKNKSFTALENISLEIRENEFISIVGPSGCGKSTLLKMLAGLEMPTQGKIWVEGDEVRGPGADRGMVFQAYTLFPWLTVADNIAFGLKLNGVPETRRREIVKKYLNLIGLERFANSYPKELSGGMKQRVAIARALANNPSVLLMDEPFGALDPQTKATMQELLLDIWRQERSTVVFITHDIEEAIFLSQRVYVMQSGPGRIVAEFKIDLPEQRNNDIKDTKAFINLKRKIVALIKN</sequence>
<dbReference type="eggNOG" id="COG1116">
    <property type="taxonomic scope" value="Bacteria"/>
</dbReference>
<dbReference type="SUPFAM" id="SSF52540">
    <property type="entry name" value="P-loop containing nucleoside triphosphate hydrolases"/>
    <property type="match status" value="1"/>
</dbReference>
<keyword evidence="2" id="KW-0547">Nucleotide-binding</keyword>
<name>D5XBS7_THEPJ</name>
<dbReference type="RefSeq" id="WP_013119496.1">
    <property type="nucleotide sequence ID" value="NC_014152.1"/>
</dbReference>